<proteinExistence type="predicted"/>
<evidence type="ECO:0000313" key="1">
    <source>
        <dbReference type="EMBL" id="QDV45398.1"/>
    </source>
</evidence>
<dbReference type="Gene3D" id="3.40.630.30">
    <property type="match status" value="1"/>
</dbReference>
<dbReference type="AlphaFoldDB" id="A0A518HX15"/>
<dbReference type="KEGG" id="snep:Enr13x_52770"/>
<dbReference type="SUPFAM" id="SSF55729">
    <property type="entry name" value="Acyl-CoA N-acyltransferases (Nat)"/>
    <property type="match status" value="1"/>
</dbReference>
<dbReference type="InterPro" id="IPR016181">
    <property type="entry name" value="Acyl_CoA_acyltransferase"/>
</dbReference>
<organism evidence="1 2">
    <name type="scientific">Stieleria neptunia</name>
    <dbReference type="NCBI Taxonomy" id="2527979"/>
    <lineage>
        <taxon>Bacteria</taxon>
        <taxon>Pseudomonadati</taxon>
        <taxon>Planctomycetota</taxon>
        <taxon>Planctomycetia</taxon>
        <taxon>Pirellulales</taxon>
        <taxon>Pirellulaceae</taxon>
        <taxon>Stieleria</taxon>
    </lineage>
</organism>
<sequence>MTQAPKQNLPWLSPATVPQSLHTLGFSIEPLNERHAELDFKALMSCRVRLREELQWSEWPPEDFTLSLNWSDLREHHDEFLRGEAFAYTVLSSDRRSCRGCIYIERCHEIDGAQLAYWVVDDAIELEALLVAEVLRWIHQTWRIDRVLLPLRDSNVRGIELAQKCGLEVSNRFTDGPLSNHRCFLSDSGGRDRKEEDH</sequence>
<evidence type="ECO:0000313" key="2">
    <source>
        <dbReference type="Proteomes" id="UP000319004"/>
    </source>
</evidence>
<protein>
    <recommendedName>
        <fullName evidence="3">N-acetyltransferase domain-containing protein</fullName>
    </recommendedName>
</protein>
<reference evidence="1 2" key="1">
    <citation type="submission" date="2019-03" db="EMBL/GenBank/DDBJ databases">
        <title>Deep-cultivation of Planctomycetes and their phenomic and genomic characterization uncovers novel biology.</title>
        <authorList>
            <person name="Wiegand S."/>
            <person name="Jogler M."/>
            <person name="Boedeker C."/>
            <person name="Pinto D."/>
            <person name="Vollmers J."/>
            <person name="Rivas-Marin E."/>
            <person name="Kohn T."/>
            <person name="Peeters S.H."/>
            <person name="Heuer A."/>
            <person name="Rast P."/>
            <person name="Oberbeckmann S."/>
            <person name="Bunk B."/>
            <person name="Jeske O."/>
            <person name="Meyerdierks A."/>
            <person name="Storesund J.E."/>
            <person name="Kallscheuer N."/>
            <person name="Luecker S."/>
            <person name="Lage O.M."/>
            <person name="Pohl T."/>
            <person name="Merkel B.J."/>
            <person name="Hornburger P."/>
            <person name="Mueller R.-W."/>
            <person name="Bruemmer F."/>
            <person name="Labrenz M."/>
            <person name="Spormann A.M."/>
            <person name="Op den Camp H."/>
            <person name="Overmann J."/>
            <person name="Amann R."/>
            <person name="Jetten M.S.M."/>
            <person name="Mascher T."/>
            <person name="Medema M.H."/>
            <person name="Devos D.P."/>
            <person name="Kaster A.-K."/>
            <person name="Ovreas L."/>
            <person name="Rohde M."/>
            <person name="Galperin M.Y."/>
            <person name="Jogler C."/>
        </authorList>
    </citation>
    <scope>NUCLEOTIDE SEQUENCE [LARGE SCALE GENOMIC DNA]</scope>
    <source>
        <strain evidence="1 2">Enr13</strain>
    </source>
</reference>
<dbReference type="Proteomes" id="UP000319004">
    <property type="component" value="Chromosome"/>
</dbReference>
<dbReference type="OrthoDB" id="1424091at2"/>
<gene>
    <name evidence="1" type="ORF">Enr13x_52770</name>
</gene>
<evidence type="ECO:0008006" key="3">
    <source>
        <dbReference type="Google" id="ProtNLM"/>
    </source>
</evidence>
<keyword evidence="2" id="KW-1185">Reference proteome</keyword>
<name>A0A518HX15_9BACT</name>
<accession>A0A518HX15</accession>
<dbReference type="RefSeq" id="WP_145389568.1">
    <property type="nucleotide sequence ID" value="NZ_CP037423.1"/>
</dbReference>
<dbReference type="EMBL" id="CP037423">
    <property type="protein sequence ID" value="QDV45398.1"/>
    <property type="molecule type" value="Genomic_DNA"/>
</dbReference>